<feature type="coiled-coil region" evidence="16">
    <location>
        <begin position="891"/>
        <end position="949"/>
    </location>
</feature>
<organism evidence="20 21">
    <name type="scientific">Menidia menidia</name>
    <name type="common">Atlantic silverside</name>
    <dbReference type="NCBI Taxonomy" id="238744"/>
    <lineage>
        <taxon>Eukaryota</taxon>
        <taxon>Metazoa</taxon>
        <taxon>Chordata</taxon>
        <taxon>Craniata</taxon>
        <taxon>Vertebrata</taxon>
        <taxon>Euteleostomi</taxon>
        <taxon>Actinopterygii</taxon>
        <taxon>Neopterygii</taxon>
        <taxon>Teleostei</taxon>
        <taxon>Neoteleostei</taxon>
        <taxon>Acanthomorphata</taxon>
        <taxon>Ovalentaria</taxon>
        <taxon>Atherinomorphae</taxon>
        <taxon>Atheriniformes</taxon>
        <taxon>Atherinopsidae</taxon>
        <taxon>Menidiinae</taxon>
        <taxon>Menidia</taxon>
    </lineage>
</organism>
<evidence type="ECO:0000256" key="4">
    <source>
        <dbReference type="ARBA" id="ARBA00022553"/>
    </source>
</evidence>
<evidence type="ECO:0000256" key="5">
    <source>
        <dbReference type="ARBA" id="ARBA00022782"/>
    </source>
</evidence>
<dbReference type="FunFam" id="1.10.150.50:FF:000008">
    <property type="entry name" value="Neurabin-1 isoform 1-like protein"/>
    <property type="match status" value="1"/>
</dbReference>
<evidence type="ECO:0000259" key="19">
    <source>
        <dbReference type="PROSITE" id="PS50106"/>
    </source>
</evidence>
<feature type="compositionally biased region" description="Acidic residues" evidence="17">
    <location>
        <begin position="428"/>
        <end position="440"/>
    </location>
</feature>
<evidence type="ECO:0000259" key="18">
    <source>
        <dbReference type="PROSITE" id="PS50105"/>
    </source>
</evidence>
<dbReference type="SMART" id="SM00454">
    <property type="entry name" value="SAM"/>
    <property type="match status" value="1"/>
</dbReference>
<feature type="compositionally biased region" description="Acidic residues" evidence="17">
    <location>
        <begin position="515"/>
        <end position="534"/>
    </location>
</feature>
<evidence type="ECO:0000256" key="7">
    <source>
        <dbReference type="ARBA" id="ARBA00023018"/>
    </source>
</evidence>
<keyword evidence="8 16" id="KW-0175">Coiled coil</keyword>
<feature type="compositionally biased region" description="Polar residues" evidence="17">
    <location>
        <begin position="389"/>
        <end position="409"/>
    </location>
</feature>
<dbReference type="GO" id="GO:0007015">
    <property type="term" value="P:actin filament organization"/>
    <property type="evidence" value="ECO:0007669"/>
    <property type="project" value="TreeGrafter"/>
</dbReference>
<evidence type="ECO:0000256" key="8">
    <source>
        <dbReference type="ARBA" id="ARBA00023054"/>
    </source>
</evidence>
<dbReference type="InterPro" id="IPR040645">
    <property type="entry name" value="Neurabin-1/2_PDZ"/>
</dbReference>
<dbReference type="Pfam" id="PF00595">
    <property type="entry name" value="PDZ"/>
    <property type="match status" value="1"/>
</dbReference>
<dbReference type="InterPro" id="IPR043446">
    <property type="entry name" value="Neurabin-like"/>
</dbReference>
<dbReference type="InterPro" id="IPR001660">
    <property type="entry name" value="SAM"/>
</dbReference>
<dbReference type="Pfam" id="PF17817">
    <property type="entry name" value="PDZ_5"/>
    <property type="match status" value="1"/>
</dbReference>
<feature type="compositionally biased region" description="Polar residues" evidence="17">
    <location>
        <begin position="304"/>
        <end position="313"/>
    </location>
</feature>
<evidence type="ECO:0000256" key="15">
    <source>
        <dbReference type="ARBA" id="ARBA00082439"/>
    </source>
</evidence>
<evidence type="ECO:0000256" key="6">
    <source>
        <dbReference type="ARBA" id="ARBA00022902"/>
    </source>
</evidence>
<feature type="region of interest" description="Disordered" evidence="17">
    <location>
        <begin position="41"/>
        <end position="64"/>
    </location>
</feature>
<feature type="compositionally biased region" description="Basic and acidic residues" evidence="17">
    <location>
        <begin position="1151"/>
        <end position="1161"/>
    </location>
</feature>
<comment type="caution">
    <text evidence="20">The sequence shown here is derived from an EMBL/GenBank/DDBJ whole genome shotgun (WGS) entry which is preliminary data.</text>
</comment>
<sequence length="1488" mass="165858">MIKAESKGGERSLRSASPHRNAYKSDFHTIKCTFDGTKSECASKTVANGSSDSREDSRGRPFGTRVNKIKNIFLQMDGQQQECQEGKVALKTDLPQVSPPKMQFPVNTHRVNFNSSSSPESHNLDKTPKGEDVEIDKVALAEKFSVTRKLFERGIKEQPVAEKQSPSRVVTRLSLGSASDDGKSEKKVSGCLEATIKSEQTHVPAAKSHSDEMADGEKRHTSRVSLNAGPMSKRLENYIVENDLEDNNTTAGKGGMVSAKQPSTTEHIQPTSPARDSLYKATSPVKETPDSSTNANRNNKDSKSASLGSNLGLKSTFPPSKPVSLTTDDSHKLTQEESIPISHGYKYSSVDGFIRTSVSGNGGKPCSPPPRDAKQNANRASYSEKVESNDNVIISPTADKPSSQTSSLHSKGAGMVRAELVVVQNESSDSEENEGENNEEDVFKEQKGRCQNYPKITFPPDKQSVNQAHQLASQETTKEAQKVTDIVDEGRVLEDNNETVLREERVEDYLVLNQDCEDDETAEEEEEAALEEQVDQSALDRASPVVYGIENAAFVDDRDVDQVLREEEEEEDEEDYEEEYMDREYDDCYEAPGLSDEDELPSKRKIKFSTDPILVFSTFSNEEYDRRNDDVDPVAASAEYELEKRVEKMDVFPVEIEKGENGLGISIIGMGVGADQGLEKLGIFVKTITEQGAAERDGRIQVNDQIVEVDGISLVGVTQLFAATVLKNTKGTVKFLIGREKPGTQSEVARLISETLEQEKNQLQQHLDEHSTEEEERYEEEEDEDGVTERILGSNFSPGRNVDVFELPDSEAMFMPANMNSSQMAFKFKELQLTHSIAISEINQLKEKMRESEEEKSMWEARESALVQRIEDNNEKILKLENYWLEAQAVCKSVNEQLSETQTQYENLDKKYNKAKKLLKDYQQKEIDFVKKEEELKKALDEKDKWYREQLEILQNRIAVLESRGASVVECQSGQCSAAEERLSSQDSVTNTQSIDSLLEKDWGELVPETKLLDTSAHRAKGQLAQKAKRQPPSRNKLKESLAVTSCPSQETEEEDEQEEQEPDKRRKSMQESMSLPVTACYPGNEQKDDPARNRGASSSKTELSSSPSLSPSQGDSVESSSSPPLSPQQHSSSPHSPSSFMRNVKKRESKGKGKELKGKQDPPMTPEAETLGANEMMRTVSLQRSQVSHLHQESLKEDFQTSGKHRSLPLKPLMSFFVTNCMKITDPNRGLRKSGGKGKKHDKEAMRASLDSRGSAELLEESGGNLSPADSMTSIPTCMPFSWFGDKDRDREPSSSSSSLPYAANDTSSEQSQDRKNKTNLSWSSLFSRSLDLSLSVIDDSNPASPSSDISGLVAEPNLSGRSHTLIFSSSETLDDEPAATGKEYQWQNRPVSEWTNQQVCHWLMGMNMDQYTPEFTAKGVDGQQLMHLDSDKLKALGVMSQSDRSTIKKKLKDMRKAQEKLEKQREKREKEGRRSGRLPLPTDSVC</sequence>
<dbReference type="PROSITE" id="PS50106">
    <property type="entry name" value="PDZ"/>
    <property type="match status" value="1"/>
</dbReference>
<dbReference type="FunFam" id="2.30.42.10:FF:000010">
    <property type="entry name" value="Neurabin-1 isoform 1"/>
    <property type="match status" value="1"/>
</dbReference>
<keyword evidence="3" id="KW-0963">Cytoplasm</keyword>
<evidence type="ECO:0000256" key="13">
    <source>
        <dbReference type="ARBA" id="ARBA00076637"/>
    </source>
</evidence>
<feature type="compositionally biased region" description="Polar residues" evidence="17">
    <location>
        <begin position="260"/>
        <end position="274"/>
    </location>
</feature>
<dbReference type="GO" id="GO:0014069">
    <property type="term" value="C:postsynaptic density"/>
    <property type="evidence" value="ECO:0007669"/>
    <property type="project" value="TreeGrafter"/>
</dbReference>
<evidence type="ECO:0000256" key="11">
    <source>
        <dbReference type="ARBA" id="ARBA00034103"/>
    </source>
</evidence>
<feature type="compositionally biased region" description="Acidic residues" evidence="17">
    <location>
        <begin position="1051"/>
        <end position="1062"/>
    </location>
</feature>
<keyword evidence="7" id="KW-0770">Synapse</keyword>
<keyword evidence="2" id="KW-0217">Developmental protein</keyword>
<dbReference type="Pfam" id="PF07647">
    <property type="entry name" value="SAM_2"/>
    <property type="match status" value="1"/>
</dbReference>
<dbReference type="InterPro" id="IPR036034">
    <property type="entry name" value="PDZ_sf"/>
</dbReference>
<evidence type="ECO:0000256" key="16">
    <source>
        <dbReference type="SAM" id="Coils"/>
    </source>
</evidence>
<dbReference type="PANTHER" id="PTHR16154">
    <property type="entry name" value="NEURABIN"/>
    <property type="match status" value="1"/>
</dbReference>
<dbReference type="EMBL" id="CAJRST010001113">
    <property type="protein sequence ID" value="CAG5865599.1"/>
    <property type="molecule type" value="Genomic_DNA"/>
</dbReference>
<dbReference type="SMART" id="SM00228">
    <property type="entry name" value="PDZ"/>
    <property type="match status" value="1"/>
</dbReference>
<dbReference type="CDD" id="cd09512">
    <property type="entry name" value="SAM_Neurabin-like"/>
    <property type="match status" value="1"/>
</dbReference>
<dbReference type="GO" id="GO:0030425">
    <property type="term" value="C:dendrite"/>
    <property type="evidence" value="ECO:0007669"/>
    <property type="project" value="TreeGrafter"/>
</dbReference>
<evidence type="ECO:0000256" key="3">
    <source>
        <dbReference type="ARBA" id="ARBA00022490"/>
    </source>
</evidence>
<feature type="region of interest" description="Disordered" evidence="17">
    <location>
        <begin position="1019"/>
        <end position="1207"/>
    </location>
</feature>
<feature type="domain" description="SAM" evidence="18">
    <location>
        <begin position="1396"/>
        <end position="1459"/>
    </location>
</feature>
<feature type="domain" description="PDZ" evidence="19">
    <location>
        <begin position="653"/>
        <end position="741"/>
    </location>
</feature>
<proteinExistence type="predicted"/>
<keyword evidence="5" id="KW-0221">Differentiation</keyword>
<dbReference type="Proteomes" id="UP000677803">
    <property type="component" value="Unassembled WGS sequence"/>
</dbReference>
<evidence type="ECO:0000256" key="9">
    <source>
        <dbReference type="ARBA" id="ARBA00023203"/>
    </source>
</evidence>
<evidence type="ECO:0000256" key="17">
    <source>
        <dbReference type="SAM" id="MobiDB-lite"/>
    </source>
</evidence>
<evidence type="ECO:0000256" key="10">
    <source>
        <dbReference type="ARBA" id="ARBA00023212"/>
    </source>
</evidence>
<feature type="region of interest" description="Disordered" evidence="17">
    <location>
        <begin position="760"/>
        <end position="793"/>
    </location>
</feature>
<dbReference type="GO" id="GO:0015629">
    <property type="term" value="C:actin cytoskeleton"/>
    <property type="evidence" value="ECO:0007669"/>
    <property type="project" value="TreeGrafter"/>
</dbReference>
<name>A0A8S4AAH4_9TELE</name>
<dbReference type="Gene3D" id="1.10.150.50">
    <property type="entry name" value="Transcription Factor, Ets-1"/>
    <property type="match status" value="1"/>
</dbReference>
<evidence type="ECO:0000313" key="21">
    <source>
        <dbReference type="Proteomes" id="UP000677803"/>
    </source>
</evidence>
<feature type="compositionally biased region" description="Acidic residues" evidence="17">
    <location>
        <begin position="771"/>
        <end position="786"/>
    </location>
</feature>
<dbReference type="GO" id="GO:0005737">
    <property type="term" value="C:cytoplasm"/>
    <property type="evidence" value="ECO:0007669"/>
    <property type="project" value="TreeGrafter"/>
</dbReference>
<reference evidence="20" key="1">
    <citation type="submission" date="2021-05" db="EMBL/GenBank/DDBJ databases">
        <authorList>
            <person name="Tigano A."/>
        </authorList>
    </citation>
    <scope>NUCLEOTIDE SEQUENCE</scope>
</reference>
<protein>
    <recommendedName>
        <fullName evidence="12">Neurabin-1</fullName>
    </recommendedName>
    <alternativeName>
        <fullName evidence="14">Neurabin-I</fullName>
    </alternativeName>
    <alternativeName>
        <fullName evidence="13">Neural tissue-specific F-actin-binding protein I</fullName>
    </alternativeName>
    <alternativeName>
        <fullName evidence="15">Protein phosphatase 1 regulatory subunit 9A</fullName>
    </alternativeName>
</protein>
<evidence type="ECO:0000313" key="20">
    <source>
        <dbReference type="EMBL" id="CAG5865599.1"/>
    </source>
</evidence>
<feature type="compositionally biased region" description="Basic and acidic residues" evidence="17">
    <location>
        <begin position="1191"/>
        <end position="1200"/>
    </location>
</feature>
<accession>A0A8S4AAH4</accession>
<comment type="subcellular location">
    <subcellularLocation>
        <location evidence="1">Cytoplasm</location>
        <location evidence="1">Cytoskeleton</location>
    </subcellularLocation>
    <subcellularLocation>
        <location evidence="11">Synapse</location>
    </subcellularLocation>
</comment>
<feature type="region of interest" description="Disordered" evidence="17">
    <location>
        <begin position="1"/>
        <end position="22"/>
    </location>
</feature>
<dbReference type="OrthoDB" id="62701at2759"/>
<dbReference type="InterPro" id="IPR001478">
    <property type="entry name" value="PDZ"/>
</dbReference>
<feature type="compositionally biased region" description="Basic and acidic residues" evidence="17">
    <location>
        <begin position="488"/>
        <end position="499"/>
    </location>
</feature>
<keyword evidence="10" id="KW-0206">Cytoskeleton</keyword>
<dbReference type="SUPFAM" id="SSF47769">
    <property type="entry name" value="SAM/Pointed domain"/>
    <property type="match status" value="1"/>
</dbReference>
<evidence type="ECO:0000256" key="14">
    <source>
        <dbReference type="ARBA" id="ARBA00077125"/>
    </source>
</evidence>
<evidence type="ECO:0000256" key="2">
    <source>
        <dbReference type="ARBA" id="ARBA00022473"/>
    </source>
</evidence>
<dbReference type="PROSITE" id="PS50105">
    <property type="entry name" value="SAM_DOMAIN"/>
    <property type="match status" value="1"/>
</dbReference>
<dbReference type="SUPFAM" id="SSF50156">
    <property type="entry name" value="PDZ domain-like"/>
    <property type="match status" value="1"/>
</dbReference>
<feature type="compositionally biased region" description="Basic and acidic residues" evidence="17">
    <location>
        <begin position="1"/>
        <end position="13"/>
    </location>
</feature>
<evidence type="ECO:0000256" key="1">
    <source>
        <dbReference type="ARBA" id="ARBA00004245"/>
    </source>
</evidence>
<feature type="region of interest" description="Disordered" evidence="17">
    <location>
        <begin position="1442"/>
        <end position="1488"/>
    </location>
</feature>
<keyword evidence="21" id="KW-1185">Reference proteome</keyword>
<feature type="compositionally biased region" description="Basic and acidic residues" evidence="17">
    <location>
        <begin position="1456"/>
        <end position="1476"/>
    </location>
</feature>
<feature type="compositionally biased region" description="Basic and acidic residues" evidence="17">
    <location>
        <begin position="208"/>
        <end position="219"/>
    </location>
</feature>
<feature type="region of interest" description="Disordered" evidence="17">
    <location>
        <begin position="196"/>
        <end position="230"/>
    </location>
</feature>
<feature type="compositionally biased region" description="Basic residues" evidence="17">
    <location>
        <begin position="1231"/>
        <end position="1241"/>
    </location>
</feature>
<dbReference type="GO" id="GO:0051015">
    <property type="term" value="F:actin filament binding"/>
    <property type="evidence" value="ECO:0007669"/>
    <property type="project" value="TreeGrafter"/>
</dbReference>
<gene>
    <name evidence="20" type="ORF">MMEN_LOCUS2259</name>
</gene>
<evidence type="ECO:0000256" key="12">
    <source>
        <dbReference type="ARBA" id="ARBA00067399"/>
    </source>
</evidence>
<dbReference type="CDD" id="cd06790">
    <property type="entry name" value="PDZ_neurabin-like"/>
    <property type="match status" value="1"/>
</dbReference>
<feature type="compositionally biased region" description="Polar residues" evidence="17">
    <location>
        <begin position="463"/>
        <end position="475"/>
    </location>
</feature>
<feature type="region of interest" description="Disordered" evidence="17">
    <location>
        <begin position="245"/>
        <end position="499"/>
    </location>
</feature>
<dbReference type="Gene3D" id="2.30.42.10">
    <property type="match status" value="1"/>
</dbReference>
<dbReference type="GO" id="GO:0019722">
    <property type="term" value="P:calcium-mediated signaling"/>
    <property type="evidence" value="ECO:0007669"/>
    <property type="project" value="TreeGrafter"/>
</dbReference>
<feature type="region of interest" description="Disordered" evidence="17">
    <location>
        <begin position="1227"/>
        <end position="1320"/>
    </location>
</feature>
<dbReference type="GO" id="GO:0031175">
    <property type="term" value="P:neuron projection development"/>
    <property type="evidence" value="ECO:0007669"/>
    <property type="project" value="TreeGrafter"/>
</dbReference>
<feature type="coiled-coil region" evidence="16">
    <location>
        <begin position="835"/>
        <end position="862"/>
    </location>
</feature>
<feature type="compositionally biased region" description="Polar residues" evidence="17">
    <location>
        <begin position="1265"/>
        <end position="1277"/>
    </location>
</feature>
<dbReference type="PANTHER" id="PTHR16154:SF26">
    <property type="entry name" value="PROTEIN PHOSPHATASE 1 REGULATORY SUBUNIT 9 LIKE"/>
    <property type="match status" value="1"/>
</dbReference>
<keyword evidence="9" id="KW-0009">Actin-binding</keyword>
<keyword evidence="4" id="KW-0597">Phosphoprotein</keyword>
<feature type="region of interest" description="Disordered" evidence="17">
    <location>
        <begin position="514"/>
        <end position="537"/>
    </location>
</feature>
<feature type="compositionally biased region" description="Low complexity" evidence="17">
    <location>
        <begin position="1098"/>
        <end position="1140"/>
    </location>
</feature>
<dbReference type="InterPro" id="IPR013761">
    <property type="entry name" value="SAM/pointed_sf"/>
</dbReference>
<keyword evidence="6" id="KW-0524">Neurogenesis</keyword>
<feature type="compositionally biased region" description="Polar residues" evidence="17">
    <location>
        <begin position="1181"/>
        <end position="1190"/>
    </location>
</feature>